<reference evidence="1 2" key="1">
    <citation type="journal article" date="2023" name="Science">
        <title>Complex scaffold remodeling in plant triterpene biosynthesis.</title>
        <authorList>
            <person name="De La Pena R."/>
            <person name="Hodgson H."/>
            <person name="Liu J.C."/>
            <person name="Stephenson M.J."/>
            <person name="Martin A.C."/>
            <person name="Owen C."/>
            <person name="Harkess A."/>
            <person name="Leebens-Mack J."/>
            <person name="Jimenez L.E."/>
            <person name="Osbourn A."/>
            <person name="Sattely E.S."/>
        </authorList>
    </citation>
    <scope>NUCLEOTIDE SEQUENCE [LARGE SCALE GENOMIC DNA]</scope>
    <source>
        <strain evidence="2">cv. JPN11</strain>
        <tissue evidence="1">Leaf</tissue>
    </source>
</reference>
<evidence type="ECO:0000313" key="1">
    <source>
        <dbReference type="EMBL" id="KAJ4725908.1"/>
    </source>
</evidence>
<keyword evidence="2" id="KW-1185">Reference proteome</keyword>
<dbReference type="Proteomes" id="UP001164539">
    <property type="component" value="Chromosome 2"/>
</dbReference>
<protein>
    <submittedName>
        <fullName evidence="1">Protein unc-80 like</fullName>
    </submittedName>
</protein>
<dbReference type="EMBL" id="CM051395">
    <property type="protein sequence ID" value="KAJ4725908.1"/>
    <property type="molecule type" value="Genomic_DNA"/>
</dbReference>
<evidence type="ECO:0000313" key="2">
    <source>
        <dbReference type="Proteomes" id="UP001164539"/>
    </source>
</evidence>
<comment type="caution">
    <text evidence="1">The sequence shown here is derived from an EMBL/GenBank/DDBJ whole genome shotgun (WGS) entry which is preliminary data.</text>
</comment>
<organism evidence="1 2">
    <name type="scientific">Melia azedarach</name>
    <name type="common">Chinaberry tree</name>
    <dbReference type="NCBI Taxonomy" id="155640"/>
    <lineage>
        <taxon>Eukaryota</taxon>
        <taxon>Viridiplantae</taxon>
        <taxon>Streptophyta</taxon>
        <taxon>Embryophyta</taxon>
        <taxon>Tracheophyta</taxon>
        <taxon>Spermatophyta</taxon>
        <taxon>Magnoliopsida</taxon>
        <taxon>eudicotyledons</taxon>
        <taxon>Gunneridae</taxon>
        <taxon>Pentapetalae</taxon>
        <taxon>rosids</taxon>
        <taxon>malvids</taxon>
        <taxon>Sapindales</taxon>
        <taxon>Meliaceae</taxon>
        <taxon>Melia</taxon>
    </lineage>
</organism>
<name>A0ACC1YS16_MELAZ</name>
<gene>
    <name evidence="1" type="ORF">OWV82_004708</name>
</gene>
<sequence length="149" mass="17192">MASSCMSTCINDARVPVRATYANLYKWPESDAEFVRAVSSDGRRGGLQHSRVVDSISCRQIYLRSYTFSRKKETVHEKITSKCFGRAKERGSRRNRRSNKTVVTKRKCLVLRRVKEVSCSALLYMFRKLLSCTAKVDVADHDHGEIYRY</sequence>
<proteinExistence type="predicted"/>
<accession>A0ACC1YS16</accession>